<dbReference type="InterPro" id="IPR011701">
    <property type="entry name" value="MFS"/>
</dbReference>
<feature type="transmembrane region" description="Helical" evidence="10">
    <location>
        <begin position="99"/>
        <end position="124"/>
    </location>
</feature>
<proteinExistence type="inferred from homology"/>
<keyword evidence="4 10" id="KW-0812">Transmembrane</keyword>
<evidence type="ECO:0000313" key="13">
    <source>
        <dbReference type="Proteomes" id="UP000298482"/>
    </source>
</evidence>
<keyword evidence="13" id="KW-1185">Reference proteome</keyword>
<organism evidence="12 13">
    <name type="scientific">Staphylococcus croceilyticus</name>
    <dbReference type="NCBI Taxonomy" id="319942"/>
    <lineage>
        <taxon>Bacteria</taxon>
        <taxon>Bacillati</taxon>
        <taxon>Bacillota</taxon>
        <taxon>Bacilli</taxon>
        <taxon>Bacillales</taxon>
        <taxon>Staphylococcaceae</taxon>
        <taxon>Staphylococcus</taxon>
    </lineage>
</organism>
<reference evidence="12 13" key="1">
    <citation type="submission" date="2019-04" db="EMBL/GenBank/DDBJ databases">
        <title>Genomic characterization of Staphylococcus petrasii strains.</title>
        <authorList>
            <person name="Vrbovska V."/>
            <person name="Kovarovic V."/>
            <person name="Maslanova I."/>
            <person name="Indrakova A."/>
            <person name="Petras P."/>
            <person name="Sedo O."/>
            <person name="Svec P."/>
            <person name="Fisarova L."/>
            <person name="Sedlacek I."/>
            <person name="Doskar J."/>
            <person name="Pantucek R."/>
        </authorList>
    </citation>
    <scope>NUCLEOTIDE SEQUENCE [LARGE SCALE GENOMIC DNA]</scope>
    <source>
        <strain evidence="12 13">CCM 8421</strain>
    </source>
</reference>
<dbReference type="CDD" id="cd17341">
    <property type="entry name" value="MFS_NRT2_like"/>
    <property type="match status" value="1"/>
</dbReference>
<evidence type="ECO:0000256" key="4">
    <source>
        <dbReference type="ARBA" id="ARBA00022692"/>
    </source>
</evidence>
<dbReference type="InterPro" id="IPR020846">
    <property type="entry name" value="MFS_dom"/>
</dbReference>
<dbReference type="SUPFAM" id="SSF103473">
    <property type="entry name" value="MFS general substrate transporter"/>
    <property type="match status" value="1"/>
</dbReference>
<evidence type="ECO:0000256" key="1">
    <source>
        <dbReference type="ARBA" id="ARBA00004651"/>
    </source>
</evidence>
<dbReference type="EMBL" id="SRJF01000012">
    <property type="protein sequence ID" value="TGA75509.1"/>
    <property type="molecule type" value="Genomic_DNA"/>
</dbReference>
<dbReference type="InterPro" id="IPR044772">
    <property type="entry name" value="NO3_transporter"/>
</dbReference>
<feature type="transmembrane region" description="Helical" evidence="10">
    <location>
        <begin position="205"/>
        <end position="229"/>
    </location>
</feature>
<dbReference type="Pfam" id="PF07690">
    <property type="entry name" value="MFS_1"/>
    <property type="match status" value="1"/>
</dbReference>
<dbReference type="Gene3D" id="1.20.1250.20">
    <property type="entry name" value="MFS general substrate transporter like domains"/>
    <property type="match status" value="2"/>
</dbReference>
<feature type="transmembrane region" description="Helical" evidence="10">
    <location>
        <begin position="241"/>
        <end position="259"/>
    </location>
</feature>
<feature type="transmembrane region" description="Helical" evidence="10">
    <location>
        <begin position="7"/>
        <end position="27"/>
    </location>
</feature>
<evidence type="ECO:0000256" key="8">
    <source>
        <dbReference type="ARBA" id="ARBA00024393"/>
    </source>
</evidence>
<feature type="transmembrane region" description="Helical" evidence="10">
    <location>
        <begin position="271"/>
        <end position="288"/>
    </location>
</feature>
<keyword evidence="5 10" id="KW-1133">Transmembrane helix</keyword>
<feature type="transmembrane region" description="Helical" evidence="10">
    <location>
        <begin position="136"/>
        <end position="159"/>
    </location>
</feature>
<evidence type="ECO:0000256" key="9">
    <source>
        <dbReference type="ARBA" id="ARBA00025420"/>
    </source>
</evidence>
<dbReference type="RefSeq" id="WP_103328505.1">
    <property type="nucleotide sequence ID" value="NZ_PPRD01000011.1"/>
</dbReference>
<name>A0ABY2KBE0_9STAP</name>
<feature type="transmembrane region" description="Helical" evidence="10">
    <location>
        <begin position="74"/>
        <end position="93"/>
    </location>
</feature>
<accession>A0ABY2KBE0</accession>
<feature type="transmembrane region" description="Helical" evidence="10">
    <location>
        <begin position="47"/>
        <end position="67"/>
    </location>
</feature>
<evidence type="ECO:0000256" key="7">
    <source>
        <dbReference type="ARBA" id="ARBA00023136"/>
    </source>
</evidence>
<feature type="transmembrane region" description="Helical" evidence="10">
    <location>
        <begin position="326"/>
        <end position="347"/>
    </location>
</feature>
<comment type="subcellular location">
    <subcellularLocation>
        <location evidence="1">Cell membrane</location>
        <topology evidence="1">Multi-pass membrane protein</topology>
    </subcellularLocation>
</comment>
<evidence type="ECO:0000256" key="6">
    <source>
        <dbReference type="ARBA" id="ARBA00023063"/>
    </source>
</evidence>
<evidence type="ECO:0000256" key="5">
    <source>
        <dbReference type="ARBA" id="ARBA00022989"/>
    </source>
</evidence>
<keyword evidence="3" id="KW-0813">Transport</keyword>
<comment type="function">
    <text evidence="9">Probably required for nitrate uptake under anoxic conditions. Also possibly involved in excretion of nitrite produced by the dissimilatory reduction of nitrate.</text>
</comment>
<sequence length="391" mass="42099">MNKNKGGFQLTLQTLSLVVGFMAWSIISPLMPYISQDVKVSPEQLSIILAIPVILGSILRVPFGYLTNIVGAKWVFFCSFIVLLFPIFLLGQAQTPGMLMLAGFFLGVGGAVFSVGVTSVPKYFSKDKVGLANGIYGVGNLGTAVSSFLAPPIAGIIGWQTTVRSYLIIIALFAVLMFILGDNKEPKVKVPLMSQIKKLSSNYKLYYLSLWYFITFGAFVAFGLFLPNYLVHNFGIDKVDAGIRSGVFIALATFLRPLGGVLGDKFNAVKVLMIDFVVMIVGAIILGISNHIALFTIGCLTISVCAGLGNGLVFKLVPSYFAKESGAANGIVSMMGGLGGFFPPLVITYVSNLTGSSHLAFILLAIFGIIAFITMGHLYKKEYNRPLMTTK</sequence>
<feature type="transmembrane region" description="Helical" evidence="10">
    <location>
        <begin position="294"/>
        <end position="314"/>
    </location>
</feature>
<protein>
    <recommendedName>
        <fullName evidence="8">Probable nitrate transporter NarT</fullName>
    </recommendedName>
</protein>
<feature type="transmembrane region" description="Helical" evidence="10">
    <location>
        <begin position="359"/>
        <end position="379"/>
    </location>
</feature>
<evidence type="ECO:0000256" key="2">
    <source>
        <dbReference type="ARBA" id="ARBA00008432"/>
    </source>
</evidence>
<keyword evidence="7 10" id="KW-0472">Membrane</keyword>
<dbReference type="PROSITE" id="PS50850">
    <property type="entry name" value="MFS"/>
    <property type="match status" value="1"/>
</dbReference>
<comment type="similarity">
    <text evidence="2">Belongs to the major facilitator superfamily. Nitrate/nitrite porter (TC 2.A.1.8) family.</text>
</comment>
<dbReference type="Proteomes" id="UP000298482">
    <property type="component" value="Unassembled WGS sequence"/>
</dbReference>
<feature type="transmembrane region" description="Helical" evidence="10">
    <location>
        <begin position="165"/>
        <end position="184"/>
    </location>
</feature>
<keyword evidence="6" id="KW-0534">Nitrate assimilation</keyword>
<feature type="domain" description="Major facilitator superfamily (MFS) profile" evidence="11">
    <location>
        <begin position="9"/>
        <end position="383"/>
    </location>
</feature>
<dbReference type="PANTHER" id="PTHR23515">
    <property type="entry name" value="HIGH-AFFINITY NITRATE TRANSPORTER 2.3"/>
    <property type="match status" value="1"/>
</dbReference>
<evidence type="ECO:0000256" key="10">
    <source>
        <dbReference type="SAM" id="Phobius"/>
    </source>
</evidence>
<evidence type="ECO:0000256" key="3">
    <source>
        <dbReference type="ARBA" id="ARBA00022448"/>
    </source>
</evidence>
<evidence type="ECO:0000313" key="12">
    <source>
        <dbReference type="EMBL" id="TGA75509.1"/>
    </source>
</evidence>
<comment type="caution">
    <text evidence="12">The sequence shown here is derived from an EMBL/GenBank/DDBJ whole genome shotgun (WGS) entry which is preliminary data.</text>
</comment>
<gene>
    <name evidence="12" type="ORF">E2556_09335</name>
</gene>
<dbReference type="InterPro" id="IPR036259">
    <property type="entry name" value="MFS_trans_sf"/>
</dbReference>
<evidence type="ECO:0000259" key="11">
    <source>
        <dbReference type="PROSITE" id="PS50850"/>
    </source>
</evidence>